<gene>
    <name evidence="1" type="ORF">QAD02_007884</name>
</gene>
<proteinExistence type="predicted"/>
<sequence length="286" mass="32877">MLSEDEMSFGPLVDEAFEQLTVDEETIKQTKRDCRKFFIASYVSIKKRFEIEDKRPLLLRSITPENALSQRFHEHFPTLNHVLEYYPRIRGPDIDIDAMNGEWADLLERAGNLPDEVMTRAHDPIGLWHMLGNVEDAEGVPLFHNLCYVVYRASSIPYSNASPERSWSEYNLVETSLRCSLLLQTVRGSILAKQLIRFVGGSAKFEPDKDMLYRIDSNMYATEQVNEDMTEGDMNIAREVYGVDAEFRNRCGAYEVLYGRGENNLRDESDESDKSNDSDESDDDSN</sequence>
<name>A0ACC2N7B3_9HYME</name>
<comment type="caution">
    <text evidence="1">The sequence shown here is derived from an EMBL/GenBank/DDBJ whole genome shotgun (WGS) entry which is preliminary data.</text>
</comment>
<accession>A0ACC2N7B3</accession>
<keyword evidence="2" id="KW-1185">Reference proteome</keyword>
<dbReference type="EMBL" id="CM056744">
    <property type="protein sequence ID" value="KAJ8666222.1"/>
    <property type="molecule type" value="Genomic_DNA"/>
</dbReference>
<reference evidence="1" key="1">
    <citation type="submission" date="2023-04" db="EMBL/GenBank/DDBJ databases">
        <title>A chromosome-level genome assembly of the parasitoid wasp Eretmocerus hayati.</title>
        <authorList>
            <person name="Zhong Y."/>
            <person name="Liu S."/>
            <person name="Liu Y."/>
        </authorList>
    </citation>
    <scope>NUCLEOTIDE SEQUENCE</scope>
    <source>
        <strain evidence="1">ZJU_SS_LIU_2023</strain>
    </source>
</reference>
<dbReference type="Proteomes" id="UP001239111">
    <property type="component" value="Chromosome 4"/>
</dbReference>
<evidence type="ECO:0000313" key="1">
    <source>
        <dbReference type="EMBL" id="KAJ8666222.1"/>
    </source>
</evidence>
<protein>
    <submittedName>
        <fullName evidence="1">Uncharacterized protein</fullName>
    </submittedName>
</protein>
<organism evidence="1 2">
    <name type="scientific">Eretmocerus hayati</name>
    <dbReference type="NCBI Taxonomy" id="131215"/>
    <lineage>
        <taxon>Eukaryota</taxon>
        <taxon>Metazoa</taxon>
        <taxon>Ecdysozoa</taxon>
        <taxon>Arthropoda</taxon>
        <taxon>Hexapoda</taxon>
        <taxon>Insecta</taxon>
        <taxon>Pterygota</taxon>
        <taxon>Neoptera</taxon>
        <taxon>Endopterygota</taxon>
        <taxon>Hymenoptera</taxon>
        <taxon>Apocrita</taxon>
        <taxon>Proctotrupomorpha</taxon>
        <taxon>Chalcidoidea</taxon>
        <taxon>Aphelinidae</taxon>
        <taxon>Aphelininae</taxon>
        <taxon>Eretmocerus</taxon>
    </lineage>
</organism>
<evidence type="ECO:0000313" key="2">
    <source>
        <dbReference type="Proteomes" id="UP001239111"/>
    </source>
</evidence>